<comment type="similarity">
    <text evidence="5">Belongs to the copper transporter (Ctr) (TC 1.A.56) family. SLC31A subfamily.</text>
</comment>
<dbReference type="Pfam" id="PF00403">
    <property type="entry name" value="HMA"/>
    <property type="match status" value="1"/>
</dbReference>
<dbReference type="GO" id="GO:0046872">
    <property type="term" value="F:metal ion binding"/>
    <property type="evidence" value="ECO:0007669"/>
    <property type="project" value="InterPro"/>
</dbReference>
<evidence type="ECO:0000256" key="3">
    <source>
        <dbReference type="ARBA" id="ARBA00022989"/>
    </source>
</evidence>
<evidence type="ECO:0000256" key="4">
    <source>
        <dbReference type="ARBA" id="ARBA00023136"/>
    </source>
</evidence>
<organism evidence="9 10">
    <name type="scientific">Pythium oligandrum</name>
    <name type="common">Mycoparasitic fungus</name>
    <dbReference type="NCBI Taxonomy" id="41045"/>
    <lineage>
        <taxon>Eukaryota</taxon>
        <taxon>Sar</taxon>
        <taxon>Stramenopiles</taxon>
        <taxon>Oomycota</taxon>
        <taxon>Peronosporomycetes</taxon>
        <taxon>Pythiales</taxon>
        <taxon>Pythiaceae</taxon>
        <taxon>Pythium</taxon>
    </lineage>
</organism>
<dbReference type="GO" id="GO:0005886">
    <property type="term" value="C:plasma membrane"/>
    <property type="evidence" value="ECO:0007669"/>
    <property type="project" value="TreeGrafter"/>
</dbReference>
<accession>A0A8K1FIW2</accession>
<dbReference type="SUPFAM" id="SSF55008">
    <property type="entry name" value="HMA, heavy metal-associated domain"/>
    <property type="match status" value="1"/>
</dbReference>
<keyword evidence="10" id="KW-1185">Reference proteome</keyword>
<evidence type="ECO:0000259" key="8">
    <source>
        <dbReference type="PROSITE" id="PS50846"/>
    </source>
</evidence>
<feature type="domain" description="HMA" evidence="8">
    <location>
        <begin position="389"/>
        <end position="453"/>
    </location>
</feature>
<keyword evidence="4 5" id="KW-0472">Membrane</keyword>
<gene>
    <name evidence="9" type="ORF">Poli38472_005107</name>
</gene>
<dbReference type="EMBL" id="SPLM01000073">
    <property type="protein sequence ID" value="TMW62489.1"/>
    <property type="molecule type" value="Genomic_DNA"/>
</dbReference>
<keyword evidence="5" id="KW-0186">Copper</keyword>
<evidence type="ECO:0000313" key="9">
    <source>
        <dbReference type="EMBL" id="TMW62489.1"/>
    </source>
</evidence>
<dbReference type="InterPro" id="IPR007274">
    <property type="entry name" value="Cop_transporter"/>
</dbReference>
<dbReference type="PANTHER" id="PTHR12483">
    <property type="entry name" value="SOLUTE CARRIER FAMILY 31 COPPER TRANSPORTERS"/>
    <property type="match status" value="1"/>
</dbReference>
<dbReference type="Pfam" id="PF04145">
    <property type="entry name" value="Ctr"/>
    <property type="match status" value="1"/>
</dbReference>
<protein>
    <recommendedName>
        <fullName evidence="5">Copper transport protein</fullName>
    </recommendedName>
</protein>
<proteinExistence type="inferred from homology"/>
<comment type="subcellular location">
    <subcellularLocation>
        <location evidence="1 5">Membrane</location>
        <topology evidence="1 5">Multi-pass membrane protein</topology>
    </subcellularLocation>
</comment>
<dbReference type="Proteomes" id="UP000794436">
    <property type="component" value="Unassembled WGS sequence"/>
</dbReference>
<dbReference type="InterPro" id="IPR036163">
    <property type="entry name" value="HMA_dom_sf"/>
</dbReference>
<sequence length="464" mass="50634">MMLKMRVMLWTTALTALVMGGGARRVAAHGMHAMHAMEEMADVSSSDYKCPVCRMSTKTMYNNENWVEMANGQRVYTCGMEPRQFDDYDFKSTDTAYLGANMAEFIVNESDKENYACDASCPECATGIKDPISGAAVTTDNFKFVCLANGQKIYFASADTRKEYLSKVNQTPRVAVSAMTCEKNNCSDATKIQTLSALAKAFKPDTTSSNATTPAPASSSNSSTTTAPSTGANTNAEEEGNSGFCSGEGSVMFNGFSSTVNGSCVMLFFKPWVLNSALKYVFGFLGCLGLSFGNEYLVKFREQMRKKLLAARKERPLDKMHRLQCKLLLSLMYMIQMTVAYFAMLVVMTYETGLFIALILGFGAGFIFFKEFDVDVTNERGVWRYTDPSVVRLQVDGMSCMKNCGTTVENALLAVPGVSNAMVDFDERSAYVTGVVSIETLIQAVEAVGFSARSDSATTPSSNV</sequence>
<feature type="region of interest" description="Disordered" evidence="6">
    <location>
        <begin position="205"/>
        <end position="241"/>
    </location>
</feature>
<reference evidence="9" key="1">
    <citation type="submission" date="2019-03" db="EMBL/GenBank/DDBJ databases">
        <title>Long read genome sequence of the mycoparasitic Pythium oligandrum ATCC 38472 isolated from sugarbeet rhizosphere.</title>
        <authorList>
            <person name="Gaulin E."/>
        </authorList>
    </citation>
    <scope>NUCLEOTIDE SEQUENCE</scope>
    <source>
        <strain evidence="9">ATCC 38472_TT</strain>
    </source>
</reference>
<dbReference type="InterPro" id="IPR006121">
    <property type="entry name" value="HMA_dom"/>
</dbReference>
<evidence type="ECO:0000256" key="6">
    <source>
        <dbReference type="SAM" id="MobiDB-lite"/>
    </source>
</evidence>
<keyword evidence="2 5" id="KW-0812">Transmembrane</keyword>
<dbReference type="AlphaFoldDB" id="A0A8K1FIW2"/>
<evidence type="ECO:0000256" key="2">
    <source>
        <dbReference type="ARBA" id="ARBA00022692"/>
    </source>
</evidence>
<feature type="transmembrane region" description="Helical" evidence="5">
    <location>
        <begin position="327"/>
        <end position="347"/>
    </location>
</feature>
<keyword evidence="5" id="KW-0813">Transport</keyword>
<keyword evidence="5" id="KW-0187">Copper transport</keyword>
<keyword evidence="3 5" id="KW-1133">Transmembrane helix</keyword>
<dbReference type="PANTHER" id="PTHR12483:SF27">
    <property type="entry name" value="COPPER TRANSPORT PROTEIN CTR1"/>
    <property type="match status" value="1"/>
</dbReference>
<evidence type="ECO:0000313" key="10">
    <source>
        <dbReference type="Proteomes" id="UP000794436"/>
    </source>
</evidence>
<feature type="signal peptide" evidence="7">
    <location>
        <begin position="1"/>
        <end position="23"/>
    </location>
</feature>
<dbReference type="GO" id="GO:0005375">
    <property type="term" value="F:copper ion transmembrane transporter activity"/>
    <property type="evidence" value="ECO:0007669"/>
    <property type="project" value="UniProtKB-UniRule"/>
</dbReference>
<evidence type="ECO:0000256" key="5">
    <source>
        <dbReference type="RuleBase" id="RU367022"/>
    </source>
</evidence>
<dbReference type="PROSITE" id="PS50846">
    <property type="entry name" value="HMA_2"/>
    <property type="match status" value="1"/>
</dbReference>
<feature type="transmembrane region" description="Helical" evidence="5">
    <location>
        <begin position="353"/>
        <end position="369"/>
    </location>
</feature>
<dbReference type="Gene3D" id="3.30.70.100">
    <property type="match status" value="1"/>
</dbReference>
<keyword evidence="5" id="KW-0406">Ion transport</keyword>
<dbReference type="CDD" id="cd00371">
    <property type="entry name" value="HMA"/>
    <property type="match status" value="1"/>
</dbReference>
<name>A0A8K1FIW2_PYTOL</name>
<feature type="transmembrane region" description="Helical" evidence="5">
    <location>
        <begin position="277"/>
        <end position="298"/>
    </location>
</feature>
<feature type="chain" id="PRO_5035467368" description="Copper transport protein" evidence="7">
    <location>
        <begin position="24"/>
        <end position="464"/>
    </location>
</feature>
<evidence type="ECO:0000256" key="1">
    <source>
        <dbReference type="ARBA" id="ARBA00004141"/>
    </source>
</evidence>
<evidence type="ECO:0000256" key="7">
    <source>
        <dbReference type="SAM" id="SignalP"/>
    </source>
</evidence>
<feature type="compositionally biased region" description="Low complexity" evidence="6">
    <location>
        <begin position="206"/>
        <end position="235"/>
    </location>
</feature>
<dbReference type="OrthoDB" id="161814at2759"/>
<keyword evidence="7" id="KW-0732">Signal</keyword>
<comment type="caution">
    <text evidence="9">The sequence shown here is derived from an EMBL/GenBank/DDBJ whole genome shotgun (WGS) entry which is preliminary data.</text>
</comment>